<dbReference type="Proteomes" id="UP000094336">
    <property type="component" value="Unassembled WGS sequence"/>
</dbReference>
<dbReference type="STRING" id="984486.A0A1E3QMT5"/>
<sequence length="588" mass="64698">MTEVLFYSPSGADTVAATAARHFAITASFASFKALVAHLFVCPLLETDAAFITLVLFDTYACASAAADTLDTLAPADQVVCLEAHFFSRNVLVVPFYQAPGAPCALVDAQMEELVAQVARDQEGIATRIATLRSFNAMDPEINRGPLHVATVRTVLRTLLDTQMEAGRFAALRARTFVDCVARELDLRAMLGVSHARERFLVRCIAAWNFPLHDLTCNELTLCAAWMLTHAIRQLPAELARKVSPSHAFNRTLTFLFLTRMAYRAGNPFHNFRHAVDVVQVSFYFLVKLGCVPRFREFEEFENDPNREVDLGEGENPTLSQDSTPADDSATASHRDTLSIPEPDASIMAATSCASDPLLTPMDCLLLLLAAVGHDTGHPGTTNAFTIQNRGFLAMLYNGRSVFENYHCAEFASIVSLFITTEWVEPVYRELIREAILATDMAHHFEYIEKARATASTHALTRADRSLVCELLIKCADISNVSRPLRVSAQWGVVLGREFGEVALLQQTLDGNLPSAAAAACAYAPLPLSADEAVATHLGLVSGQLFFISTFAESLFALTGEVFPELKFAYELVMENKRYWEGKKKPLE</sequence>
<dbReference type="InterPro" id="IPR003607">
    <property type="entry name" value="HD/PDEase_dom"/>
</dbReference>
<organism evidence="5 6">
    <name type="scientific">Babjeviella inositovora NRRL Y-12698</name>
    <dbReference type="NCBI Taxonomy" id="984486"/>
    <lineage>
        <taxon>Eukaryota</taxon>
        <taxon>Fungi</taxon>
        <taxon>Dikarya</taxon>
        <taxon>Ascomycota</taxon>
        <taxon>Saccharomycotina</taxon>
        <taxon>Pichiomycetes</taxon>
        <taxon>Serinales incertae sedis</taxon>
        <taxon>Babjeviella</taxon>
    </lineage>
</organism>
<dbReference type="CDD" id="cd00077">
    <property type="entry name" value="HDc"/>
    <property type="match status" value="1"/>
</dbReference>
<dbReference type="PANTHER" id="PTHR11347">
    <property type="entry name" value="CYCLIC NUCLEOTIDE PHOSPHODIESTERASE"/>
    <property type="match status" value="1"/>
</dbReference>
<dbReference type="EMBL" id="KV454434">
    <property type="protein sequence ID" value="ODQ78938.1"/>
    <property type="molecule type" value="Genomic_DNA"/>
</dbReference>
<dbReference type="InterPro" id="IPR002073">
    <property type="entry name" value="PDEase_catalytic_dom"/>
</dbReference>
<dbReference type="PROSITE" id="PS51845">
    <property type="entry name" value="PDEASE_I_2"/>
    <property type="match status" value="1"/>
</dbReference>
<evidence type="ECO:0000256" key="2">
    <source>
        <dbReference type="ARBA" id="ARBA00022801"/>
    </source>
</evidence>
<protein>
    <recommendedName>
        <fullName evidence="4">PDEase domain-containing protein</fullName>
    </recommendedName>
</protein>
<keyword evidence="6" id="KW-1185">Reference proteome</keyword>
<dbReference type="GeneID" id="30150294"/>
<dbReference type="Gene3D" id="1.10.1300.10">
    <property type="entry name" value="3'5'-cyclic nucleotide phosphodiesterase, catalytic domain"/>
    <property type="match status" value="1"/>
</dbReference>
<name>A0A1E3QMT5_9ASCO</name>
<dbReference type="GO" id="GO:0004114">
    <property type="term" value="F:3',5'-cyclic-nucleotide phosphodiesterase activity"/>
    <property type="evidence" value="ECO:0007669"/>
    <property type="project" value="InterPro"/>
</dbReference>
<dbReference type="GO" id="GO:0046872">
    <property type="term" value="F:metal ion binding"/>
    <property type="evidence" value="ECO:0007669"/>
    <property type="project" value="UniProtKB-KW"/>
</dbReference>
<proteinExistence type="predicted"/>
<dbReference type="GO" id="GO:0007165">
    <property type="term" value="P:signal transduction"/>
    <property type="evidence" value="ECO:0007669"/>
    <property type="project" value="InterPro"/>
</dbReference>
<evidence type="ECO:0000256" key="1">
    <source>
        <dbReference type="ARBA" id="ARBA00022723"/>
    </source>
</evidence>
<keyword evidence="1" id="KW-0479">Metal-binding</keyword>
<feature type="compositionally biased region" description="Polar residues" evidence="3">
    <location>
        <begin position="317"/>
        <end position="332"/>
    </location>
</feature>
<feature type="domain" description="PDEase" evidence="4">
    <location>
        <begin position="173"/>
        <end position="587"/>
    </location>
</feature>
<dbReference type="SMART" id="SM00471">
    <property type="entry name" value="HDc"/>
    <property type="match status" value="1"/>
</dbReference>
<feature type="region of interest" description="Disordered" evidence="3">
    <location>
        <begin position="306"/>
        <end position="336"/>
    </location>
</feature>
<dbReference type="InterPro" id="IPR036971">
    <property type="entry name" value="PDEase_catalytic_dom_sf"/>
</dbReference>
<evidence type="ECO:0000259" key="4">
    <source>
        <dbReference type="PROSITE" id="PS51845"/>
    </source>
</evidence>
<dbReference type="Pfam" id="PF00233">
    <property type="entry name" value="PDEase_I"/>
    <property type="match status" value="1"/>
</dbReference>
<accession>A0A1E3QMT5</accession>
<dbReference type="RefSeq" id="XP_018984266.1">
    <property type="nucleotide sequence ID" value="XM_019132441.1"/>
</dbReference>
<dbReference type="OrthoDB" id="546632at2759"/>
<gene>
    <name evidence="5" type="ORF">BABINDRAFT_64880</name>
</gene>
<evidence type="ECO:0000313" key="5">
    <source>
        <dbReference type="EMBL" id="ODQ78938.1"/>
    </source>
</evidence>
<dbReference type="SUPFAM" id="SSF109604">
    <property type="entry name" value="HD-domain/PDEase-like"/>
    <property type="match status" value="1"/>
</dbReference>
<dbReference type="AlphaFoldDB" id="A0A1E3QMT5"/>
<keyword evidence="2" id="KW-0378">Hydrolase</keyword>
<evidence type="ECO:0000313" key="6">
    <source>
        <dbReference type="Proteomes" id="UP000094336"/>
    </source>
</evidence>
<reference evidence="6" key="1">
    <citation type="submission" date="2016-05" db="EMBL/GenBank/DDBJ databases">
        <title>Comparative genomics of biotechnologically important yeasts.</title>
        <authorList>
            <consortium name="DOE Joint Genome Institute"/>
            <person name="Riley R."/>
            <person name="Haridas S."/>
            <person name="Wolfe K.H."/>
            <person name="Lopes M.R."/>
            <person name="Hittinger C.T."/>
            <person name="Goker M."/>
            <person name="Salamov A."/>
            <person name="Wisecaver J."/>
            <person name="Long T.M."/>
            <person name="Aerts A.L."/>
            <person name="Barry K."/>
            <person name="Choi C."/>
            <person name="Clum A."/>
            <person name="Coughlan A.Y."/>
            <person name="Deshpande S."/>
            <person name="Douglass A.P."/>
            <person name="Hanson S.J."/>
            <person name="Klenk H.-P."/>
            <person name="Labutti K."/>
            <person name="Lapidus A."/>
            <person name="Lindquist E."/>
            <person name="Lipzen A."/>
            <person name="Meier-Kolthoff J.P."/>
            <person name="Ohm R.A."/>
            <person name="Otillar R.P."/>
            <person name="Pangilinan J."/>
            <person name="Peng Y."/>
            <person name="Rokas A."/>
            <person name="Rosa C.A."/>
            <person name="Scheuner C."/>
            <person name="Sibirny A.A."/>
            <person name="Slot J.C."/>
            <person name="Stielow J.B."/>
            <person name="Sun H."/>
            <person name="Kurtzman C.P."/>
            <person name="Blackwell M."/>
            <person name="Grigoriev I.V."/>
            <person name="Jeffries T.W."/>
        </authorList>
    </citation>
    <scope>NUCLEOTIDE SEQUENCE [LARGE SCALE GENOMIC DNA]</scope>
    <source>
        <strain evidence="6">NRRL Y-12698</strain>
    </source>
</reference>
<evidence type="ECO:0000256" key="3">
    <source>
        <dbReference type="SAM" id="MobiDB-lite"/>
    </source>
</evidence>